<feature type="domain" description="CSD" evidence="1">
    <location>
        <begin position="1"/>
        <end position="65"/>
    </location>
</feature>
<dbReference type="PRINTS" id="PR00050">
    <property type="entry name" value="COLDSHOCK"/>
</dbReference>
<dbReference type="SUPFAM" id="SSF50249">
    <property type="entry name" value="Nucleic acid-binding proteins"/>
    <property type="match status" value="1"/>
</dbReference>
<protein>
    <submittedName>
        <fullName evidence="2">DNA-binding protein</fullName>
    </submittedName>
</protein>
<dbReference type="Proteomes" id="UP000250434">
    <property type="component" value="Chromosome"/>
</dbReference>
<dbReference type="OrthoDB" id="4382049at2"/>
<dbReference type="InterPro" id="IPR011129">
    <property type="entry name" value="CSD"/>
</dbReference>
<proteinExistence type="predicted"/>
<dbReference type="PANTHER" id="PTHR46565:SF20">
    <property type="entry name" value="COLD SHOCK DOMAIN-CONTAINING PROTEIN 4"/>
    <property type="match status" value="1"/>
</dbReference>
<dbReference type="Gene3D" id="2.40.50.140">
    <property type="entry name" value="Nucleic acid-binding proteins"/>
    <property type="match status" value="1"/>
</dbReference>
<dbReference type="EMBL" id="CP015163">
    <property type="protein sequence ID" value="AXB49104.1"/>
    <property type="molecule type" value="Genomic_DNA"/>
</dbReference>
<dbReference type="KEGG" id="aab:A4R43_37810"/>
<dbReference type="GO" id="GO:0003677">
    <property type="term" value="F:DNA binding"/>
    <property type="evidence" value="ECO:0007669"/>
    <property type="project" value="UniProtKB-KW"/>
</dbReference>
<dbReference type="SMART" id="SM00357">
    <property type="entry name" value="CSP"/>
    <property type="match status" value="1"/>
</dbReference>
<dbReference type="RefSeq" id="WP_113698162.1">
    <property type="nucleotide sequence ID" value="NZ_CP015163.1"/>
</dbReference>
<evidence type="ECO:0000313" key="3">
    <source>
        <dbReference type="Proteomes" id="UP000250434"/>
    </source>
</evidence>
<evidence type="ECO:0000313" key="2">
    <source>
        <dbReference type="EMBL" id="AXB49104.1"/>
    </source>
</evidence>
<dbReference type="InterPro" id="IPR012340">
    <property type="entry name" value="NA-bd_OB-fold"/>
</dbReference>
<dbReference type="PANTHER" id="PTHR46565">
    <property type="entry name" value="COLD SHOCK DOMAIN PROTEIN 2"/>
    <property type="match status" value="1"/>
</dbReference>
<gene>
    <name evidence="2" type="ORF">A4R43_37810</name>
</gene>
<organism evidence="2 3">
    <name type="scientific">Amycolatopsis albispora</name>
    <dbReference type="NCBI Taxonomy" id="1804986"/>
    <lineage>
        <taxon>Bacteria</taxon>
        <taxon>Bacillati</taxon>
        <taxon>Actinomycetota</taxon>
        <taxon>Actinomycetes</taxon>
        <taxon>Pseudonocardiales</taxon>
        <taxon>Pseudonocardiaceae</taxon>
        <taxon>Amycolatopsis</taxon>
    </lineage>
</organism>
<dbReference type="CDD" id="cd04458">
    <property type="entry name" value="CSP_CDS"/>
    <property type="match status" value="1"/>
</dbReference>
<evidence type="ECO:0000259" key="1">
    <source>
        <dbReference type="PROSITE" id="PS51857"/>
    </source>
</evidence>
<keyword evidence="2" id="KW-0238">DNA-binding</keyword>
<reference evidence="2 3" key="1">
    <citation type="submission" date="2016-04" db="EMBL/GenBank/DDBJ databases">
        <title>Complete genome sequence and analysis of deep-sea sediment isolate, Amycolatopsis sp. WP1.</title>
        <authorList>
            <person name="Wang H."/>
            <person name="Chen S."/>
            <person name="Wu Q."/>
        </authorList>
    </citation>
    <scope>NUCLEOTIDE SEQUENCE [LARGE SCALE GENOMIC DNA]</scope>
    <source>
        <strain evidence="2 3">WP1</strain>
    </source>
</reference>
<accession>A0A344LM30</accession>
<keyword evidence="3" id="KW-1185">Reference proteome</keyword>
<dbReference type="AlphaFoldDB" id="A0A344LM30"/>
<dbReference type="PROSITE" id="PS51857">
    <property type="entry name" value="CSD_2"/>
    <property type="match status" value="1"/>
</dbReference>
<dbReference type="InterPro" id="IPR002059">
    <property type="entry name" value="CSP_DNA-bd"/>
</dbReference>
<sequence length="140" mass="15490">MTSGKILRFDEVRGYGFIAPDEGGEDVFMHANDLRDEKHLFQPGMTVTFDVEDGGRGLKASNVHLADREAAAAAVRHGDQSARASRVVEDGLADLLSQTEFRQELTEAMLETAPTLTGSQIVLLRRKLVQLAQSHNWVER</sequence>
<name>A0A344LM30_9PSEU</name>
<dbReference type="Pfam" id="PF00313">
    <property type="entry name" value="CSD"/>
    <property type="match status" value="1"/>
</dbReference>